<keyword evidence="11" id="KW-0653">Protein transport</keyword>
<evidence type="ECO:0000256" key="8">
    <source>
        <dbReference type="ARBA" id="ARBA00022781"/>
    </source>
</evidence>
<evidence type="ECO:0000313" key="19">
    <source>
        <dbReference type="Proteomes" id="UP001163440"/>
    </source>
</evidence>
<keyword evidence="10" id="KW-0067">ATP-binding</keyword>
<organism evidence="18 19">
    <name type="scientific">Buchnera aphidicola</name>
    <name type="common">Brevicoryne brassicae</name>
    <dbReference type="NCBI Taxonomy" id="911343"/>
    <lineage>
        <taxon>Bacteria</taxon>
        <taxon>Pseudomonadati</taxon>
        <taxon>Pseudomonadota</taxon>
        <taxon>Gammaproteobacteria</taxon>
        <taxon>Enterobacterales</taxon>
        <taxon>Erwiniaceae</taxon>
        <taxon>Buchnera</taxon>
    </lineage>
</organism>
<dbReference type="PANTHER" id="PTHR15184">
    <property type="entry name" value="ATP SYNTHASE"/>
    <property type="match status" value="1"/>
</dbReference>
<evidence type="ECO:0000256" key="16">
    <source>
        <dbReference type="ARBA" id="ARBA00037170"/>
    </source>
</evidence>
<dbReference type="InterPro" id="IPR050053">
    <property type="entry name" value="ATPase_alpha/beta_chains"/>
</dbReference>
<evidence type="ECO:0000259" key="17">
    <source>
        <dbReference type="SMART" id="SM00382"/>
    </source>
</evidence>
<dbReference type="InterPro" id="IPR000194">
    <property type="entry name" value="ATPase_F1/V1/A1_a/bsu_nucl-bd"/>
</dbReference>
<keyword evidence="7" id="KW-0547">Nucleotide-binding</keyword>
<dbReference type="GO" id="GO:0030257">
    <property type="term" value="C:type III protein secretion system complex"/>
    <property type="evidence" value="ECO:0007669"/>
    <property type="project" value="InterPro"/>
</dbReference>
<dbReference type="SUPFAM" id="SSF52540">
    <property type="entry name" value="P-loop containing nucleoside triphosphate hydrolases"/>
    <property type="match status" value="1"/>
</dbReference>
<dbReference type="GO" id="GO:0005737">
    <property type="term" value="C:cytoplasm"/>
    <property type="evidence" value="ECO:0007669"/>
    <property type="project" value="UniProtKB-SubCell"/>
</dbReference>
<dbReference type="GO" id="GO:0005524">
    <property type="term" value="F:ATP binding"/>
    <property type="evidence" value="ECO:0007669"/>
    <property type="project" value="UniProtKB-KW"/>
</dbReference>
<reference evidence="18" key="1">
    <citation type="submission" date="2022-11" db="EMBL/GenBank/DDBJ databases">
        <title>The whole genome sequencing of pests is an important tool to study the evolution of the plant-insect interaction and insecticide resistance.</title>
        <authorList>
            <person name="Kananovich Y."/>
        </authorList>
    </citation>
    <scope>NUCLEOTIDE SEQUENCE</scope>
    <source>
        <strain evidence="18">BSU_Bre_2018</strain>
    </source>
</reference>
<evidence type="ECO:0000256" key="7">
    <source>
        <dbReference type="ARBA" id="ARBA00022741"/>
    </source>
</evidence>
<keyword evidence="5" id="KW-0813">Transport</keyword>
<proteinExistence type="inferred from homology"/>
<evidence type="ECO:0000256" key="13">
    <source>
        <dbReference type="ARBA" id="ARBA00023065"/>
    </source>
</evidence>
<evidence type="ECO:0000313" key="18">
    <source>
        <dbReference type="EMBL" id="WAI19028.1"/>
    </source>
</evidence>
<evidence type="ECO:0000256" key="15">
    <source>
        <dbReference type="ARBA" id="ARBA00023310"/>
    </source>
</evidence>
<dbReference type="Pfam" id="PF00006">
    <property type="entry name" value="ATP-synt_ab"/>
    <property type="match status" value="1"/>
</dbReference>
<comment type="subcellular location">
    <subcellularLocation>
        <location evidence="1">Cytoplasm</location>
    </subcellularLocation>
</comment>
<dbReference type="EC" id="7.1.2.2" evidence="3"/>
<evidence type="ECO:0000256" key="11">
    <source>
        <dbReference type="ARBA" id="ARBA00022927"/>
    </source>
</evidence>
<evidence type="ECO:0000256" key="12">
    <source>
        <dbReference type="ARBA" id="ARBA00022967"/>
    </source>
</evidence>
<dbReference type="InterPro" id="IPR005714">
    <property type="entry name" value="ATPase_T3SS_FliI/YscN"/>
</dbReference>
<accession>A0AAJ5PUD2</accession>
<feature type="domain" description="AAA+ ATPase" evidence="17">
    <location>
        <begin position="188"/>
        <end position="381"/>
    </location>
</feature>
<evidence type="ECO:0000256" key="6">
    <source>
        <dbReference type="ARBA" id="ARBA00022490"/>
    </source>
</evidence>
<evidence type="ECO:0000256" key="2">
    <source>
        <dbReference type="ARBA" id="ARBA00008936"/>
    </source>
</evidence>
<dbReference type="GO" id="GO:0044781">
    <property type="term" value="P:bacterial-type flagellum organization"/>
    <property type="evidence" value="ECO:0007669"/>
    <property type="project" value="UniProtKB-KW"/>
</dbReference>
<evidence type="ECO:0000256" key="3">
    <source>
        <dbReference type="ARBA" id="ARBA00012473"/>
    </source>
</evidence>
<dbReference type="InterPro" id="IPR040627">
    <property type="entry name" value="T3SS_ATPase_C"/>
</dbReference>
<keyword evidence="12" id="KW-1278">Translocase</keyword>
<gene>
    <name evidence="18" type="ORF">OW720_00385</name>
</gene>
<dbReference type="GO" id="GO:0016887">
    <property type="term" value="F:ATP hydrolysis activity"/>
    <property type="evidence" value="ECO:0007669"/>
    <property type="project" value="InterPro"/>
</dbReference>
<dbReference type="InterPro" id="IPR027417">
    <property type="entry name" value="P-loop_NTPase"/>
</dbReference>
<evidence type="ECO:0000256" key="1">
    <source>
        <dbReference type="ARBA" id="ARBA00004496"/>
    </source>
</evidence>
<name>A0AAJ5PUD2_9GAMM</name>
<dbReference type="Proteomes" id="UP001163440">
    <property type="component" value="Chromosome"/>
</dbReference>
<dbReference type="GO" id="GO:0030254">
    <property type="term" value="P:protein secretion by the type III secretion system"/>
    <property type="evidence" value="ECO:0007669"/>
    <property type="project" value="InterPro"/>
</dbReference>
<keyword evidence="8" id="KW-0375">Hydrogen ion transport</keyword>
<dbReference type="EMBL" id="CP113406">
    <property type="protein sequence ID" value="WAI19028.1"/>
    <property type="molecule type" value="Genomic_DNA"/>
</dbReference>
<dbReference type="PANTHER" id="PTHR15184:SF81">
    <property type="entry name" value="FLAGELLUM-SPECIFIC ATP SYNTHASE"/>
    <property type="match status" value="1"/>
</dbReference>
<evidence type="ECO:0000256" key="10">
    <source>
        <dbReference type="ARBA" id="ARBA00022840"/>
    </source>
</evidence>
<dbReference type="RefSeq" id="WP_187308378.1">
    <property type="nucleotide sequence ID" value="NZ_CP034882.1"/>
</dbReference>
<dbReference type="CDD" id="cd01136">
    <property type="entry name" value="ATPase_flagellum-secretory_path_III"/>
    <property type="match status" value="1"/>
</dbReference>
<evidence type="ECO:0000256" key="4">
    <source>
        <dbReference type="ARBA" id="ARBA00020580"/>
    </source>
</evidence>
<dbReference type="FunFam" id="3.40.50.12240:FF:000002">
    <property type="entry name" value="Flagellum-specific ATP synthase FliI"/>
    <property type="match status" value="1"/>
</dbReference>
<dbReference type="GO" id="GO:0046933">
    <property type="term" value="F:proton-transporting ATP synthase activity, rotational mechanism"/>
    <property type="evidence" value="ECO:0007669"/>
    <property type="project" value="TreeGrafter"/>
</dbReference>
<comment type="similarity">
    <text evidence="2">Belongs to the ATPase alpha/beta chains family.</text>
</comment>
<protein>
    <recommendedName>
        <fullName evidence="4">Flagellum-specific ATP synthase</fullName>
        <ecNumber evidence="3">7.1.2.2</ecNumber>
    </recommendedName>
</protein>
<evidence type="ECO:0000256" key="5">
    <source>
        <dbReference type="ARBA" id="ARBA00022448"/>
    </source>
</evidence>
<comment type="function">
    <text evidence="16">Probable catalytic subunit of a protein translocase for flagellum-specific export, or a proton translocase involved in local circuits at the flagellum. May be involved in a specialized protein export pathway that proceeds without signal peptide cleavage.</text>
</comment>
<keyword evidence="6" id="KW-0963">Cytoplasm</keyword>
<keyword evidence="15" id="KW-0066">ATP synthesis</keyword>
<sequence>MAGITSFYIFRGILMNLRFTQLLKKLSSFENRIKNLPSIVNYGRLISVNGLVAEAIGLKKAPIGAQCFIERIIDGKNINIKAEIVSFSEGKILLLSYEEIRGVFIGARVFLQLDSKMNYITRKIPLSMKLLGRVLDGNGMPLDGLPCLDEKYYTTIQENNINPLNRKPITEVLDTGIRSINALLTIGKGQRIGIFSTPGLGKSILLEMIAKHTKADIVVIALIGERSREVKRFIDNVMNFQGLLRSVVIAAPSNVSPLLRIQAASYATSIAEYFCQKNKNVLLIMDSLTRYAMAEREVSLSLGELPVSKGYPVSVFSKIPNLLERTGNINKNKGSITAFYTVLMEDEDQQDPVSYLTHSILDGHIILSRYYADLSHYPAIDIESSISRVMPDIINSEQYHHASYFKKLISSYQRNRDLINVGAYIHGNDLVLDHAIRLWPKLEKFLRQETSEQYDYVVSCKQLSEIFL</sequence>
<keyword evidence="13" id="KW-0406">Ion transport</keyword>
<evidence type="ECO:0000256" key="9">
    <source>
        <dbReference type="ARBA" id="ARBA00022795"/>
    </source>
</evidence>
<keyword evidence="9" id="KW-1005">Bacterial flagellum biogenesis</keyword>
<dbReference type="NCBIfam" id="TIGR01026">
    <property type="entry name" value="fliI_yscN"/>
    <property type="match status" value="1"/>
</dbReference>
<dbReference type="InterPro" id="IPR003593">
    <property type="entry name" value="AAA+_ATPase"/>
</dbReference>
<dbReference type="CDD" id="cd18117">
    <property type="entry name" value="ATP-synt_flagellum-secretory_path_III_N"/>
    <property type="match status" value="1"/>
</dbReference>
<keyword evidence="14" id="KW-1006">Bacterial flagellum protein export</keyword>
<evidence type="ECO:0000256" key="14">
    <source>
        <dbReference type="ARBA" id="ARBA00023225"/>
    </source>
</evidence>
<dbReference type="Pfam" id="PF18269">
    <property type="entry name" value="T3SS_ATPase_C"/>
    <property type="match status" value="1"/>
</dbReference>
<dbReference type="SMART" id="SM00382">
    <property type="entry name" value="AAA"/>
    <property type="match status" value="1"/>
</dbReference>
<dbReference type="Gene3D" id="3.40.50.12240">
    <property type="match status" value="1"/>
</dbReference>
<dbReference type="AlphaFoldDB" id="A0AAJ5PUD2"/>